<dbReference type="GO" id="GO:0000122">
    <property type="term" value="P:negative regulation of transcription by RNA polymerase II"/>
    <property type="evidence" value="ECO:0007669"/>
    <property type="project" value="TreeGrafter"/>
</dbReference>
<evidence type="ECO:0000256" key="5">
    <source>
        <dbReference type="ARBA" id="ARBA00023015"/>
    </source>
</evidence>
<dbReference type="InterPro" id="IPR039355">
    <property type="entry name" value="Transcription_factor_GATA"/>
</dbReference>
<name>A0A0C2MI30_THEKT</name>
<proteinExistence type="predicted"/>
<feature type="domain" description="GATA-type" evidence="11">
    <location>
        <begin position="266"/>
        <end position="319"/>
    </location>
</feature>
<evidence type="ECO:0000256" key="2">
    <source>
        <dbReference type="ARBA" id="ARBA00022723"/>
    </source>
</evidence>
<dbReference type="GO" id="GO:0008270">
    <property type="term" value="F:zinc ion binding"/>
    <property type="evidence" value="ECO:0007669"/>
    <property type="project" value="UniProtKB-KW"/>
</dbReference>
<gene>
    <name evidence="12" type="ORF">RF11_06470</name>
</gene>
<dbReference type="PANTHER" id="PTHR10071:SF281">
    <property type="entry name" value="BOX A-BINDING FACTOR-RELATED"/>
    <property type="match status" value="1"/>
</dbReference>
<evidence type="ECO:0000259" key="11">
    <source>
        <dbReference type="PROSITE" id="PS50114"/>
    </source>
</evidence>
<dbReference type="PROSITE" id="PS50114">
    <property type="entry name" value="GATA_ZN_FINGER_2"/>
    <property type="match status" value="1"/>
</dbReference>
<feature type="region of interest" description="Disordered" evidence="10">
    <location>
        <begin position="17"/>
        <end position="48"/>
    </location>
</feature>
<evidence type="ECO:0000256" key="7">
    <source>
        <dbReference type="ARBA" id="ARBA00023163"/>
    </source>
</evidence>
<dbReference type="GO" id="GO:0045165">
    <property type="term" value="P:cell fate commitment"/>
    <property type="evidence" value="ECO:0007669"/>
    <property type="project" value="TreeGrafter"/>
</dbReference>
<dbReference type="CDD" id="cd00202">
    <property type="entry name" value="ZnF_GATA"/>
    <property type="match status" value="1"/>
</dbReference>
<dbReference type="GO" id="GO:0000981">
    <property type="term" value="F:DNA-binding transcription factor activity, RNA polymerase II-specific"/>
    <property type="evidence" value="ECO:0007669"/>
    <property type="project" value="TreeGrafter"/>
</dbReference>
<sequence>MEFTSTVRNSYDHPYKYEQSFGVGRGDTPYYQQSQQSRSQISGISTGDKFSQGTYGNAIQHNTPTAITGTTQTYVYPQITSEHLPELSNLMMGGAQIVNGSAMPSQDQASNRYFTYRDNERISRSFTGMHSFPKHQESNVGSLPHFYTNEYVNWSKTPTETARYSQNIKVERNGFMGQGDKLYFGGPYSNQEVSRRSQCGKQTNNLGLICPMCRRFDLEIINNGESNVFMCSNCGGSFMDKTAVNKEVSRSRKHVVCRFIDQMNSRKGGAVCTNCQTTNTTLWRRSNNGEPVCNACGLYYKLHKVNRPLTMKKEGIQTRTRKKNNKMRLMSSKNDSGNAQAFEGYTAELLREPYLFTDTTKSDTTKV</sequence>
<dbReference type="EMBL" id="JWZT01005346">
    <property type="protein sequence ID" value="KII61306.1"/>
    <property type="molecule type" value="Genomic_DNA"/>
</dbReference>
<feature type="compositionally biased region" description="Low complexity" evidence="10">
    <location>
        <begin position="32"/>
        <end position="45"/>
    </location>
</feature>
<dbReference type="SUPFAM" id="SSF57716">
    <property type="entry name" value="Glucocorticoid receptor-like (DNA-binding domain)"/>
    <property type="match status" value="1"/>
</dbReference>
<accession>A0A0C2MI30</accession>
<keyword evidence="4" id="KW-0862">Zinc</keyword>
<dbReference type="GO" id="GO:0045944">
    <property type="term" value="P:positive regulation of transcription by RNA polymerase II"/>
    <property type="evidence" value="ECO:0007669"/>
    <property type="project" value="TreeGrafter"/>
</dbReference>
<dbReference type="InterPro" id="IPR000679">
    <property type="entry name" value="Znf_GATA"/>
</dbReference>
<dbReference type="FunFam" id="3.30.50.10:FF:000032">
    <property type="entry name" value="Transcription factor GATA-3"/>
    <property type="match status" value="1"/>
</dbReference>
<keyword evidence="8" id="KW-0539">Nucleus</keyword>
<dbReference type="Pfam" id="PF00320">
    <property type="entry name" value="GATA"/>
    <property type="match status" value="1"/>
</dbReference>
<keyword evidence="13" id="KW-1185">Reference proteome</keyword>
<dbReference type="GO" id="GO:0005634">
    <property type="term" value="C:nucleus"/>
    <property type="evidence" value="ECO:0007669"/>
    <property type="project" value="UniProtKB-SubCell"/>
</dbReference>
<dbReference type="InterPro" id="IPR013088">
    <property type="entry name" value="Znf_NHR/GATA"/>
</dbReference>
<evidence type="ECO:0000256" key="10">
    <source>
        <dbReference type="SAM" id="MobiDB-lite"/>
    </source>
</evidence>
<dbReference type="Proteomes" id="UP000031668">
    <property type="component" value="Unassembled WGS sequence"/>
</dbReference>
<dbReference type="OrthoDB" id="515401at2759"/>
<evidence type="ECO:0000256" key="6">
    <source>
        <dbReference type="ARBA" id="ARBA00023125"/>
    </source>
</evidence>
<comment type="caution">
    <text evidence="12">The sequence shown here is derived from an EMBL/GenBank/DDBJ whole genome shotgun (WGS) entry which is preliminary data.</text>
</comment>
<evidence type="ECO:0000313" key="13">
    <source>
        <dbReference type="Proteomes" id="UP000031668"/>
    </source>
</evidence>
<keyword evidence="3 9" id="KW-0863">Zinc-finger</keyword>
<reference evidence="12 13" key="1">
    <citation type="journal article" date="2014" name="Genome Biol. Evol.">
        <title>The genome of the myxosporean Thelohanellus kitauei shows adaptations to nutrient acquisition within its fish host.</title>
        <authorList>
            <person name="Yang Y."/>
            <person name="Xiong J."/>
            <person name="Zhou Z."/>
            <person name="Huo F."/>
            <person name="Miao W."/>
            <person name="Ran C."/>
            <person name="Liu Y."/>
            <person name="Zhang J."/>
            <person name="Feng J."/>
            <person name="Wang M."/>
            <person name="Wang M."/>
            <person name="Wang L."/>
            <person name="Yao B."/>
        </authorList>
    </citation>
    <scope>NUCLEOTIDE SEQUENCE [LARGE SCALE GENOMIC DNA]</scope>
    <source>
        <strain evidence="12">Wuqing</strain>
    </source>
</reference>
<keyword evidence="5" id="KW-0805">Transcription regulation</keyword>
<keyword evidence="2" id="KW-0479">Metal-binding</keyword>
<organism evidence="12 13">
    <name type="scientific">Thelohanellus kitauei</name>
    <name type="common">Myxosporean</name>
    <dbReference type="NCBI Taxonomy" id="669202"/>
    <lineage>
        <taxon>Eukaryota</taxon>
        <taxon>Metazoa</taxon>
        <taxon>Cnidaria</taxon>
        <taxon>Myxozoa</taxon>
        <taxon>Myxosporea</taxon>
        <taxon>Bivalvulida</taxon>
        <taxon>Platysporina</taxon>
        <taxon>Myxobolidae</taxon>
        <taxon>Thelohanellus</taxon>
    </lineage>
</organism>
<evidence type="ECO:0000256" key="3">
    <source>
        <dbReference type="ARBA" id="ARBA00022771"/>
    </source>
</evidence>
<comment type="subcellular location">
    <subcellularLocation>
        <location evidence="1">Nucleus</location>
    </subcellularLocation>
</comment>
<protein>
    <submittedName>
        <fullName evidence="12">Erythroid transcription factor</fullName>
    </submittedName>
</protein>
<evidence type="ECO:0000256" key="4">
    <source>
        <dbReference type="ARBA" id="ARBA00022833"/>
    </source>
</evidence>
<dbReference type="PANTHER" id="PTHR10071">
    <property type="entry name" value="TRANSCRIPTION FACTOR GATA FAMILY MEMBER"/>
    <property type="match status" value="1"/>
</dbReference>
<keyword evidence="6" id="KW-0238">DNA-binding</keyword>
<dbReference type="PROSITE" id="PS00344">
    <property type="entry name" value="GATA_ZN_FINGER_1"/>
    <property type="match status" value="1"/>
</dbReference>
<dbReference type="PRINTS" id="PR00619">
    <property type="entry name" value="GATAZNFINGER"/>
</dbReference>
<evidence type="ECO:0000256" key="9">
    <source>
        <dbReference type="PROSITE-ProRule" id="PRU00094"/>
    </source>
</evidence>
<dbReference type="Gene3D" id="3.30.50.10">
    <property type="entry name" value="Erythroid Transcription Factor GATA-1, subunit A"/>
    <property type="match status" value="1"/>
</dbReference>
<evidence type="ECO:0000313" key="12">
    <source>
        <dbReference type="EMBL" id="KII61306.1"/>
    </source>
</evidence>
<dbReference type="AlphaFoldDB" id="A0A0C2MI30"/>
<keyword evidence="7" id="KW-0804">Transcription</keyword>
<dbReference type="SMART" id="SM00401">
    <property type="entry name" value="ZnF_GATA"/>
    <property type="match status" value="1"/>
</dbReference>
<evidence type="ECO:0000256" key="8">
    <source>
        <dbReference type="ARBA" id="ARBA00023242"/>
    </source>
</evidence>
<evidence type="ECO:0000256" key="1">
    <source>
        <dbReference type="ARBA" id="ARBA00004123"/>
    </source>
</evidence>
<dbReference type="GO" id="GO:0000978">
    <property type="term" value="F:RNA polymerase II cis-regulatory region sequence-specific DNA binding"/>
    <property type="evidence" value="ECO:0007669"/>
    <property type="project" value="TreeGrafter"/>
</dbReference>